<dbReference type="AlphaFoldDB" id="A0A1Y0B3D5"/>
<dbReference type="EMBL" id="KY774314">
    <property type="protein sequence ID" value="ART31965.1"/>
    <property type="molecule type" value="Genomic_DNA"/>
</dbReference>
<sequence>MRLAVQVWSLRSVVSRLPNGSELPVSISIWHFLSLGRQVDQVGAVLPGSALICS</sequence>
<geneLocation type="mitochondrion" evidence="1"/>
<keyword evidence="1" id="KW-0496">Mitochondrion</keyword>
<reference evidence="1" key="1">
    <citation type="submission" date="2017-03" db="EMBL/GenBank/DDBJ databases">
        <title>The mitochondrial genome of the carnivorous plant Utricularia reniformis (Lentibulariaceae): structure, comparative analysis and evolutionary landmarks.</title>
        <authorList>
            <person name="Silva S.R."/>
            <person name="Alvarenga D.O."/>
            <person name="Michael T.P."/>
            <person name="Miranda V.F.O."/>
            <person name="Varani A.M."/>
        </authorList>
    </citation>
    <scope>NUCLEOTIDE SEQUENCE</scope>
</reference>
<evidence type="ECO:0000313" key="1">
    <source>
        <dbReference type="EMBL" id="ART31965.1"/>
    </source>
</evidence>
<accession>A0A1Y0B3D5</accession>
<protein>
    <submittedName>
        <fullName evidence="1">Uncharacterized protein</fullName>
    </submittedName>
</protein>
<gene>
    <name evidence="1" type="ORF">AEK19_MT1792</name>
</gene>
<organism evidence="1">
    <name type="scientific">Utricularia reniformis</name>
    <dbReference type="NCBI Taxonomy" id="192314"/>
    <lineage>
        <taxon>Eukaryota</taxon>
        <taxon>Viridiplantae</taxon>
        <taxon>Streptophyta</taxon>
        <taxon>Embryophyta</taxon>
        <taxon>Tracheophyta</taxon>
        <taxon>Spermatophyta</taxon>
        <taxon>Magnoliopsida</taxon>
        <taxon>eudicotyledons</taxon>
        <taxon>Gunneridae</taxon>
        <taxon>Pentapetalae</taxon>
        <taxon>asterids</taxon>
        <taxon>lamiids</taxon>
        <taxon>Lamiales</taxon>
        <taxon>Lentibulariaceae</taxon>
        <taxon>Utricularia</taxon>
    </lineage>
</organism>
<proteinExistence type="predicted"/>
<name>A0A1Y0B3D5_9LAMI</name>